<keyword evidence="9" id="KW-0611">Plant defense</keyword>
<dbReference type="InterPro" id="IPR032675">
    <property type="entry name" value="LRR_dom_sf"/>
</dbReference>
<organism evidence="15 16">
    <name type="scientific">Sesamum alatum</name>
    <dbReference type="NCBI Taxonomy" id="300844"/>
    <lineage>
        <taxon>Eukaryota</taxon>
        <taxon>Viridiplantae</taxon>
        <taxon>Streptophyta</taxon>
        <taxon>Embryophyta</taxon>
        <taxon>Tracheophyta</taxon>
        <taxon>Spermatophyta</taxon>
        <taxon>Magnoliopsida</taxon>
        <taxon>eudicotyledons</taxon>
        <taxon>Gunneridae</taxon>
        <taxon>Pentapetalae</taxon>
        <taxon>asterids</taxon>
        <taxon>lamiids</taxon>
        <taxon>Lamiales</taxon>
        <taxon>Pedaliaceae</taxon>
        <taxon>Sesamum</taxon>
    </lineage>
</organism>
<comment type="caution">
    <text evidence="15">The sequence shown here is derived from an EMBL/GenBank/DDBJ whole genome shotgun (WGS) entry which is preliminary data.</text>
</comment>
<dbReference type="PRINTS" id="PR00364">
    <property type="entry name" value="DISEASERSIST"/>
</dbReference>
<feature type="compositionally biased region" description="Acidic residues" evidence="11">
    <location>
        <begin position="190"/>
        <end position="207"/>
    </location>
</feature>
<dbReference type="Gene3D" id="3.80.10.10">
    <property type="entry name" value="Ribonuclease Inhibitor"/>
    <property type="match status" value="1"/>
</dbReference>
<reference evidence="15" key="2">
    <citation type="journal article" date="2024" name="Plant">
        <title>Genomic evolution and insights into agronomic trait innovations of Sesamum species.</title>
        <authorList>
            <person name="Miao H."/>
            <person name="Wang L."/>
            <person name="Qu L."/>
            <person name="Liu H."/>
            <person name="Sun Y."/>
            <person name="Le M."/>
            <person name="Wang Q."/>
            <person name="Wei S."/>
            <person name="Zheng Y."/>
            <person name="Lin W."/>
            <person name="Duan Y."/>
            <person name="Cao H."/>
            <person name="Xiong S."/>
            <person name="Wang X."/>
            <person name="Wei L."/>
            <person name="Li C."/>
            <person name="Ma Q."/>
            <person name="Ju M."/>
            <person name="Zhao R."/>
            <person name="Li G."/>
            <person name="Mu C."/>
            <person name="Tian Q."/>
            <person name="Mei H."/>
            <person name="Zhang T."/>
            <person name="Gao T."/>
            <person name="Zhang H."/>
        </authorList>
    </citation>
    <scope>NUCLEOTIDE SEQUENCE</scope>
    <source>
        <strain evidence="15">3651</strain>
    </source>
</reference>
<dbReference type="InterPro" id="IPR027417">
    <property type="entry name" value="P-loop_NTPase"/>
</dbReference>
<dbReference type="Gene3D" id="1.10.8.430">
    <property type="entry name" value="Helical domain of apoptotic protease-activating factors"/>
    <property type="match status" value="1"/>
</dbReference>
<dbReference type="Proteomes" id="UP001293254">
    <property type="component" value="Unassembled WGS sequence"/>
</dbReference>
<evidence type="ECO:0000256" key="11">
    <source>
        <dbReference type="SAM" id="MobiDB-lite"/>
    </source>
</evidence>
<dbReference type="PANTHER" id="PTHR23155:SF1152">
    <property type="entry name" value="AAA+ ATPASE DOMAIN-CONTAINING PROTEIN"/>
    <property type="match status" value="1"/>
</dbReference>
<comment type="subcellular location">
    <subcellularLocation>
        <location evidence="2">Cytoplasm</location>
    </subcellularLocation>
</comment>
<feature type="domain" description="Disease resistance R13L4/SHOC-2-like LRR" evidence="14">
    <location>
        <begin position="621"/>
        <end position="901"/>
    </location>
</feature>
<dbReference type="GO" id="GO:0009626">
    <property type="term" value="P:plant-type hypersensitive response"/>
    <property type="evidence" value="ECO:0007669"/>
    <property type="project" value="UniProtKB-KW"/>
</dbReference>
<dbReference type="Gene3D" id="1.20.5.4130">
    <property type="match status" value="1"/>
</dbReference>
<dbReference type="Gene3D" id="1.10.10.10">
    <property type="entry name" value="Winged helix-like DNA-binding domain superfamily/Winged helix DNA-binding domain"/>
    <property type="match status" value="1"/>
</dbReference>
<protein>
    <submittedName>
        <fullName evidence="15">Late blight resistance protein R1-A</fullName>
    </submittedName>
</protein>
<evidence type="ECO:0000259" key="12">
    <source>
        <dbReference type="Pfam" id="PF00931"/>
    </source>
</evidence>
<dbReference type="FunFam" id="3.40.50.300:FF:001091">
    <property type="entry name" value="Probable disease resistance protein At1g61300"/>
    <property type="match status" value="1"/>
</dbReference>
<dbReference type="Gene3D" id="3.40.50.300">
    <property type="entry name" value="P-loop containing nucleotide triphosphate hydrolases"/>
    <property type="match status" value="1"/>
</dbReference>
<sequence>MAAYAALVSLFQTLDNFPRPLQQTTSRLSDKVSFLLLILEDSTIINYSPSIKHLEGKIRDASDEAQDIIESHISAQLRRNSAGFFWKMISKLQHVFSALYSHQTFDYTHQDLNLECKGLEKVIHEFDSILEALFEIKDGREEAAASRTRNSSIASSSRFLASIESDPDPVALDQDLMCIMEALFEITDGREEEEEEDDDNEEEEEEEAASRTRNSSIASSSRFVASIKNEPDPVGLDQDLMFIKDRLTGSLSKLDIISIVGMGGIGKTTLARSLYNDSLIEYYFHIRAWVVLSQDYDVQKMFTSLVVSTGEPNGELHRKSIEELAERLYKNLKGRRYLVVMDDVWDIKAWDDVRRFFPDDNNGSRIILTSRQWEVAIYANSSNSIHQMNLLSSDASWDLLRRTVFGEKDCPSTLETIGRKIAHNCKGLPLAIVVIGGLLSKDSTTQKDWERIAEDVKSVARNDGDQFMEILSLSYNSLPHRLKACFLYMGVFPEDYEIFVTQLIKLWIAEGFVKPPTPKSFEQVAEDYLNDLVGRCLIQVRQRSYTGEVKTCTVHDMLRELCVKKARDEKLFRIMEGYIRVPPQGRNDQRRFSIHGGIFGHNIDGYDSYFCSRSLLYFCYGPGHSMLLSFTTSCRLLRVLDVLTVRFFDFPVGVVELVHLRYLAVTCNGENELPASIYKLGYLQTLIVYRGDLPYPIWFARDVFYITLNIWKMPQLRHLLLERGFLRYPFQEPVVKDSVVLENLQTLTGVINLRCSKEVCAIMPNLKKLGVSYIDDSQAEWSSYEFDNFVYLHQLETFKCVFITKDPLASKSLPVNLAFPPNLIKLTLSGCRIPWERMTAIGSLPNLQVLKLKDYAFEGSTWEPNEEEFIKLKFLLIDVSNLVHWRANDTHFPQLEHLRLSRCFSLEEIPLEIGEIRTLEMLELYECSPSVEASAMLIQEEQESMENHGLRVHIKSSLDNDNAFTSLRKVTKRFTCL</sequence>
<evidence type="ECO:0000313" key="15">
    <source>
        <dbReference type="EMBL" id="KAK4441313.1"/>
    </source>
</evidence>
<keyword evidence="4" id="KW-0963">Cytoplasm</keyword>
<keyword evidence="7" id="KW-0677">Repeat</keyword>
<dbReference type="GO" id="GO:0005737">
    <property type="term" value="C:cytoplasm"/>
    <property type="evidence" value="ECO:0007669"/>
    <property type="project" value="UniProtKB-SubCell"/>
</dbReference>
<evidence type="ECO:0000256" key="1">
    <source>
        <dbReference type="ARBA" id="ARBA00002074"/>
    </source>
</evidence>
<dbReference type="SUPFAM" id="SSF52540">
    <property type="entry name" value="P-loop containing nucleoside triphosphate hydrolases"/>
    <property type="match status" value="1"/>
</dbReference>
<name>A0AAE1Z4K7_9LAMI</name>
<dbReference type="Pfam" id="PF00931">
    <property type="entry name" value="NB-ARC"/>
    <property type="match status" value="1"/>
</dbReference>
<evidence type="ECO:0000256" key="10">
    <source>
        <dbReference type="ARBA" id="ARBA00022840"/>
    </source>
</evidence>
<accession>A0AAE1Z4K7</accession>
<proteinExistence type="inferred from homology"/>
<dbReference type="InterPro" id="IPR036388">
    <property type="entry name" value="WH-like_DNA-bd_sf"/>
</dbReference>
<evidence type="ECO:0000259" key="13">
    <source>
        <dbReference type="Pfam" id="PF23559"/>
    </source>
</evidence>
<feature type="domain" description="Disease resistance protein winged helix" evidence="13">
    <location>
        <begin position="491"/>
        <end position="561"/>
    </location>
</feature>
<dbReference type="Pfam" id="PF23559">
    <property type="entry name" value="WHD_DRP"/>
    <property type="match status" value="1"/>
</dbReference>
<evidence type="ECO:0000256" key="9">
    <source>
        <dbReference type="ARBA" id="ARBA00022821"/>
    </source>
</evidence>
<evidence type="ECO:0000256" key="2">
    <source>
        <dbReference type="ARBA" id="ARBA00004496"/>
    </source>
</evidence>
<keyword evidence="6" id="KW-0381">Hypersensitive response</keyword>
<dbReference type="InterPro" id="IPR042197">
    <property type="entry name" value="Apaf_helical"/>
</dbReference>
<dbReference type="GO" id="GO:0005524">
    <property type="term" value="F:ATP binding"/>
    <property type="evidence" value="ECO:0007669"/>
    <property type="project" value="UniProtKB-KW"/>
</dbReference>
<dbReference type="InterPro" id="IPR044974">
    <property type="entry name" value="Disease_R_plants"/>
</dbReference>
<dbReference type="InterPro" id="IPR055414">
    <property type="entry name" value="LRR_R13L4/SHOC2-like"/>
</dbReference>
<dbReference type="InterPro" id="IPR002182">
    <property type="entry name" value="NB-ARC"/>
</dbReference>
<evidence type="ECO:0000256" key="3">
    <source>
        <dbReference type="ARBA" id="ARBA00008894"/>
    </source>
</evidence>
<dbReference type="FunFam" id="1.10.10.10:FF:000322">
    <property type="entry name" value="Probable disease resistance protein At1g63360"/>
    <property type="match status" value="1"/>
</dbReference>
<dbReference type="InterPro" id="IPR058922">
    <property type="entry name" value="WHD_DRP"/>
</dbReference>
<feature type="domain" description="NB-ARC" evidence="12">
    <location>
        <begin position="245"/>
        <end position="409"/>
    </location>
</feature>
<keyword evidence="10" id="KW-0067">ATP-binding</keyword>
<dbReference type="Pfam" id="PF23598">
    <property type="entry name" value="LRR_14"/>
    <property type="match status" value="1"/>
</dbReference>
<dbReference type="GO" id="GO:0043531">
    <property type="term" value="F:ADP binding"/>
    <property type="evidence" value="ECO:0007669"/>
    <property type="project" value="InterPro"/>
</dbReference>
<evidence type="ECO:0000256" key="5">
    <source>
        <dbReference type="ARBA" id="ARBA00022614"/>
    </source>
</evidence>
<keyword evidence="5" id="KW-0433">Leucine-rich repeat</keyword>
<dbReference type="PANTHER" id="PTHR23155">
    <property type="entry name" value="DISEASE RESISTANCE PROTEIN RP"/>
    <property type="match status" value="1"/>
</dbReference>
<evidence type="ECO:0000313" key="16">
    <source>
        <dbReference type="Proteomes" id="UP001293254"/>
    </source>
</evidence>
<dbReference type="EMBL" id="JACGWO010000001">
    <property type="protein sequence ID" value="KAK4441313.1"/>
    <property type="molecule type" value="Genomic_DNA"/>
</dbReference>
<reference evidence="15" key="1">
    <citation type="submission" date="2020-06" db="EMBL/GenBank/DDBJ databases">
        <authorList>
            <person name="Li T."/>
            <person name="Hu X."/>
            <person name="Zhang T."/>
            <person name="Song X."/>
            <person name="Zhang H."/>
            <person name="Dai N."/>
            <person name="Sheng W."/>
            <person name="Hou X."/>
            <person name="Wei L."/>
        </authorList>
    </citation>
    <scope>NUCLEOTIDE SEQUENCE</scope>
    <source>
        <strain evidence="15">3651</strain>
        <tissue evidence="15">Leaf</tissue>
    </source>
</reference>
<comment type="function">
    <text evidence="1">Confers resistance to late blight (Phytophthora infestans) races carrying the avirulence gene Avr1. Resistance proteins guard the plant against pathogens that contain an appropriate avirulence protein via an indirect interaction with this avirulence protein. That triggers a defense system including the hypersensitive response, which restricts the pathogen growth.</text>
</comment>
<evidence type="ECO:0000256" key="7">
    <source>
        <dbReference type="ARBA" id="ARBA00022737"/>
    </source>
</evidence>
<evidence type="ECO:0000256" key="4">
    <source>
        <dbReference type="ARBA" id="ARBA00022490"/>
    </source>
</evidence>
<evidence type="ECO:0000256" key="8">
    <source>
        <dbReference type="ARBA" id="ARBA00022741"/>
    </source>
</evidence>
<dbReference type="SUPFAM" id="SSF52058">
    <property type="entry name" value="L domain-like"/>
    <property type="match status" value="1"/>
</dbReference>
<feature type="region of interest" description="Disordered" evidence="11">
    <location>
        <begin position="189"/>
        <end position="217"/>
    </location>
</feature>
<keyword evidence="16" id="KW-1185">Reference proteome</keyword>
<evidence type="ECO:0000259" key="14">
    <source>
        <dbReference type="Pfam" id="PF23598"/>
    </source>
</evidence>
<dbReference type="AlphaFoldDB" id="A0AAE1Z4K7"/>
<dbReference type="GO" id="GO:0051607">
    <property type="term" value="P:defense response to virus"/>
    <property type="evidence" value="ECO:0007669"/>
    <property type="project" value="UniProtKB-ARBA"/>
</dbReference>
<gene>
    <name evidence="15" type="ORF">Salat_0466200</name>
</gene>
<evidence type="ECO:0000256" key="6">
    <source>
        <dbReference type="ARBA" id="ARBA00022667"/>
    </source>
</evidence>
<keyword evidence="8" id="KW-0547">Nucleotide-binding</keyword>
<comment type="similarity">
    <text evidence="3">Belongs to the disease resistance NB-LRR family.</text>
</comment>